<accession>A0ABY6NL19</accession>
<dbReference type="EMBL" id="CP085044">
    <property type="protein sequence ID" value="UZF17696.1"/>
    <property type="molecule type" value="Genomic_DNA"/>
</dbReference>
<evidence type="ECO:0000313" key="1">
    <source>
        <dbReference type="EMBL" id="UZF17696.1"/>
    </source>
</evidence>
<keyword evidence="1" id="KW-0614">Plasmid</keyword>
<protein>
    <submittedName>
        <fullName evidence="1">Uncharacterized protein</fullName>
    </submittedName>
</protein>
<gene>
    <name evidence="1" type="ORF">LH706_19325</name>
</gene>
<proteinExistence type="predicted"/>
<name>A0ABY6NL19_RALSL</name>
<organism evidence="1">
    <name type="scientific">Ralstonia solanacearum</name>
    <name type="common">Pseudomonas solanacearum</name>
    <dbReference type="NCBI Taxonomy" id="305"/>
    <lineage>
        <taxon>Bacteria</taxon>
        <taxon>Pseudomonadati</taxon>
        <taxon>Pseudomonadota</taxon>
        <taxon>Betaproteobacteria</taxon>
        <taxon>Burkholderiales</taxon>
        <taxon>Burkholderiaceae</taxon>
        <taxon>Ralstonia</taxon>
        <taxon>Ralstonia solanacearum species complex</taxon>
    </lineage>
</organism>
<reference evidence="1" key="1">
    <citation type="submission" date="2021-10" db="EMBL/GenBank/DDBJ databases">
        <title>Complete genome sequences of five Ralstonia solancearum strains isolated from sunflower.</title>
        <authorList>
            <person name="She X."/>
            <person name="He Z."/>
        </authorList>
    </citation>
    <scope>NUCLEOTIDE SEQUENCE</scope>
    <source>
        <strain evidence="1">RS638</strain>
    </source>
</reference>
<sequence>MTRGLQPGSIAANDTLDAILHQFFNNISSEQRDTTPTTITWMLIEPLKVVTLHGRRFRSHQVAFLRHASVFWARGAAKPSAADATSHHHAR</sequence>
<geneLocation type="plasmid" evidence="1">
    <name>p1</name>
</geneLocation>